<dbReference type="SMART" id="SM01416">
    <property type="entry name" value="Ribosomal_L19e"/>
    <property type="match status" value="1"/>
</dbReference>
<keyword evidence="4" id="KW-0694">RNA-binding</keyword>
<dbReference type="GeneID" id="41595544"/>
<dbReference type="InterPro" id="IPR057260">
    <property type="entry name" value="Ribosomal_L19e_C"/>
</dbReference>
<dbReference type="InterPro" id="IPR039547">
    <property type="entry name" value="Ribosomal_eL19"/>
</dbReference>
<organism evidence="7 8">
    <name type="scientific">Candidatus Nitrosocaldus cavascurensis</name>
    <dbReference type="NCBI Taxonomy" id="2058097"/>
    <lineage>
        <taxon>Archaea</taxon>
        <taxon>Nitrososphaerota</taxon>
        <taxon>Nitrososphaeria</taxon>
        <taxon>Candidatus Nitrosocaldales</taxon>
        <taxon>Candidatus Nitrosocaldaceae</taxon>
        <taxon>Candidatus Nitrosocaldus</taxon>
    </lineage>
</organism>
<dbReference type="InterPro" id="IPR015972">
    <property type="entry name" value="Ribosomal_eL19_dom1"/>
</dbReference>
<keyword evidence="3 4" id="KW-0687">Ribonucleoprotein</keyword>
<dbReference type="RefSeq" id="WP_197706603.1">
    <property type="nucleotide sequence ID" value="NZ_LT981265.1"/>
</dbReference>
<dbReference type="InterPro" id="IPR035970">
    <property type="entry name" value="60S_ribosomal_eL19_sf"/>
</dbReference>
<dbReference type="GO" id="GO:0006412">
    <property type="term" value="P:translation"/>
    <property type="evidence" value="ECO:0007669"/>
    <property type="project" value="UniProtKB-UniRule"/>
</dbReference>
<keyword evidence="8" id="KW-1185">Reference proteome</keyword>
<evidence type="ECO:0000256" key="5">
    <source>
        <dbReference type="SAM" id="MobiDB-lite"/>
    </source>
</evidence>
<dbReference type="InterPro" id="IPR000196">
    <property type="entry name" value="Ribosomal_eL19_dom"/>
</dbReference>
<evidence type="ECO:0000259" key="6">
    <source>
        <dbReference type="SMART" id="SM01416"/>
    </source>
</evidence>
<feature type="compositionally biased region" description="Basic residues" evidence="5">
    <location>
        <begin position="58"/>
        <end position="76"/>
    </location>
</feature>
<feature type="compositionally biased region" description="Basic and acidic residues" evidence="5">
    <location>
        <begin position="77"/>
        <end position="89"/>
    </location>
</feature>
<dbReference type="GO" id="GO:0070180">
    <property type="term" value="F:large ribosomal subunit rRNA binding"/>
    <property type="evidence" value="ECO:0007669"/>
    <property type="project" value="UniProtKB-UniRule"/>
</dbReference>
<dbReference type="GO" id="GO:0003735">
    <property type="term" value="F:structural constituent of ribosome"/>
    <property type="evidence" value="ECO:0007669"/>
    <property type="project" value="InterPro"/>
</dbReference>
<protein>
    <recommendedName>
        <fullName evidence="4">Large ribosomal subunit protein eL19</fullName>
    </recommendedName>
</protein>
<evidence type="ECO:0000256" key="4">
    <source>
        <dbReference type="HAMAP-Rule" id="MF_01475"/>
    </source>
</evidence>
<proteinExistence type="inferred from homology"/>
<comment type="subunit">
    <text evidence="4">Part of the 50S ribosomal subunit.</text>
</comment>
<evidence type="ECO:0000256" key="2">
    <source>
        <dbReference type="ARBA" id="ARBA00022980"/>
    </source>
</evidence>
<comment type="similarity">
    <text evidence="1 4">Belongs to the eukaryotic ribosomal protein eL19 family.</text>
</comment>
<dbReference type="EMBL" id="LT981265">
    <property type="protein sequence ID" value="SPC34719.1"/>
    <property type="molecule type" value="Genomic_DNA"/>
</dbReference>
<dbReference type="NCBIfam" id="NF006343">
    <property type="entry name" value="PRK08570.1"/>
    <property type="match status" value="1"/>
</dbReference>
<gene>
    <name evidence="4 7" type="primary">rpl19e</name>
    <name evidence="7" type="ORF">NCAV_1554</name>
</gene>
<dbReference type="KEGG" id="ncv:NCAV_1554"/>
<name>A0A2K5ASX4_9ARCH</name>
<evidence type="ECO:0000313" key="7">
    <source>
        <dbReference type="EMBL" id="SPC34719.1"/>
    </source>
</evidence>
<keyword evidence="2 4" id="KW-0689">Ribosomal protein</keyword>
<dbReference type="InterPro" id="IPR057259">
    <property type="entry name" value="Ribosomal_L19e"/>
</dbReference>
<keyword evidence="4" id="KW-0699">rRNA-binding</keyword>
<dbReference type="PANTHER" id="PTHR10722">
    <property type="entry name" value="60S RIBOSOMAL PROTEIN L19"/>
    <property type="match status" value="1"/>
</dbReference>
<reference evidence="8" key="1">
    <citation type="submission" date="2018-01" db="EMBL/GenBank/DDBJ databases">
        <authorList>
            <person name="Kerou L M."/>
        </authorList>
    </citation>
    <scope>NUCLEOTIDE SEQUENCE [LARGE SCALE GENOMIC DNA]</scope>
    <source>
        <strain evidence="8">SCU2</strain>
    </source>
</reference>
<dbReference type="Gene3D" id="1.10.1200.240">
    <property type="match status" value="1"/>
</dbReference>
<dbReference type="SUPFAM" id="SSF48140">
    <property type="entry name" value="Ribosomal protein L19 (L19e)"/>
    <property type="match status" value="1"/>
</dbReference>
<dbReference type="GO" id="GO:0022625">
    <property type="term" value="C:cytosolic large ribosomal subunit"/>
    <property type="evidence" value="ECO:0007669"/>
    <property type="project" value="InterPro"/>
</dbReference>
<dbReference type="AlphaFoldDB" id="A0A2K5ASX4"/>
<dbReference type="HAMAP" id="MF_01475">
    <property type="entry name" value="Ribosomal_eL19"/>
    <property type="match status" value="1"/>
</dbReference>
<dbReference type="Pfam" id="PF01280">
    <property type="entry name" value="Ribosomal_L19e"/>
    <property type="match status" value="1"/>
</dbReference>
<feature type="region of interest" description="Disordered" evidence="5">
    <location>
        <begin position="57"/>
        <end position="89"/>
    </location>
</feature>
<evidence type="ECO:0000313" key="8">
    <source>
        <dbReference type="Proteomes" id="UP000236248"/>
    </source>
</evidence>
<comment type="function">
    <text evidence="4">Binds to the 23S rRNA.</text>
</comment>
<feature type="domain" description="Large ribosomal subunit protein eL19" evidence="6">
    <location>
        <begin position="2"/>
        <end position="144"/>
    </location>
</feature>
<accession>A0A2K5ASX4</accession>
<dbReference type="Gene3D" id="1.10.1650.10">
    <property type="match status" value="1"/>
</dbReference>
<dbReference type="Pfam" id="PF25476">
    <property type="entry name" value="Ribosomal_L19e_C"/>
    <property type="match status" value="1"/>
</dbReference>
<dbReference type="Proteomes" id="UP000236248">
    <property type="component" value="Chromosome NCAV"/>
</dbReference>
<evidence type="ECO:0000256" key="1">
    <source>
        <dbReference type="ARBA" id="ARBA00011082"/>
    </source>
</evidence>
<evidence type="ECO:0000256" key="3">
    <source>
        <dbReference type="ARBA" id="ARBA00023274"/>
    </source>
</evidence>
<sequence>MNLKNKRKLAARALGVGANRIKFDPNYLEDVEDAITRADMRSLLTARTILIKSIKGTSRGRARIKHAKEKKRGKGKGSKEGKKSARQGKKELWVTKVRAYRRYLKVLKDRKEISNKVFWSLYRRIKGGQVRSLAHLRSLVEEEKRKQV</sequence>